<dbReference type="AlphaFoldDB" id="A0A1V9XUA5"/>
<dbReference type="FunCoup" id="A0A1V9XUA5">
    <property type="interactions" value="1558"/>
</dbReference>
<dbReference type="GO" id="GO:0005739">
    <property type="term" value="C:mitochondrion"/>
    <property type="evidence" value="ECO:0007669"/>
    <property type="project" value="TreeGrafter"/>
</dbReference>
<dbReference type="Pfam" id="PF01535">
    <property type="entry name" value="PPR"/>
    <property type="match status" value="1"/>
</dbReference>
<dbReference type="Gene3D" id="1.25.40.10">
    <property type="entry name" value="Tetratricopeptide repeat domain"/>
    <property type="match status" value="3"/>
</dbReference>
<protein>
    <recommendedName>
        <fullName evidence="5">Leucine-rich PPR motif-containing protein</fullName>
    </recommendedName>
</protein>
<dbReference type="GO" id="GO:0070129">
    <property type="term" value="P:regulation of mitochondrial translation"/>
    <property type="evidence" value="ECO:0007669"/>
    <property type="project" value="TreeGrafter"/>
</dbReference>
<evidence type="ECO:0000256" key="2">
    <source>
        <dbReference type="SAM" id="Coils"/>
    </source>
</evidence>
<dbReference type="PANTHER" id="PTHR46669">
    <property type="entry name" value="LEUCINE-RICH PPR MOTIF-CONTAINING PROTEIN, MITOCHONDRIAL"/>
    <property type="match status" value="1"/>
</dbReference>
<dbReference type="PANTHER" id="PTHR46669:SF1">
    <property type="entry name" value="LEUCINE-RICH PPR MOTIF-CONTAINING PROTEIN, MITOCHONDRIAL"/>
    <property type="match status" value="1"/>
</dbReference>
<dbReference type="GO" id="GO:0003730">
    <property type="term" value="F:mRNA 3'-UTR binding"/>
    <property type="evidence" value="ECO:0007669"/>
    <property type="project" value="TreeGrafter"/>
</dbReference>
<gene>
    <name evidence="3" type="ORF">BIW11_00514</name>
</gene>
<name>A0A1V9XUA5_9ACAR</name>
<dbReference type="InterPro" id="IPR002885">
    <property type="entry name" value="PPR_rpt"/>
</dbReference>
<evidence type="ECO:0000313" key="3">
    <source>
        <dbReference type="EMBL" id="OQR76948.1"/>
    </source>
</evidence>
<feature type="coiled-coil region" evidence="2">
    <location>
        <begin position="555"/>
        <end position="582"/>
    </location>
</feature>
<dbReference type="PROSITE" id="PS51375">
    <property type="entry name" value="PPR"/>
    <property type="match status" value="1"/>
</dbReference>
<evidence type="ECO:0000313" key="4">
    <source>
        <dbReference type="Proteomes" id="UP000192247"/>
    </source>
</evidence>
<keyword evidence="4" id="KW-1185">Reference proteome</keyword>
<dbReference type="EMBL" id="MNPL01004124">
    <property type="protein sequence ID" value="OQR76948.1"/>
    <property type="molecule type" value="Genomic_DNA"/>
</dbReference>
<dbReference type="GO" id="GO:0005634">
    <property type="term" value="C:nucleus"/>
    <property type="evidence" value="ECO:0007669"/>
    <property type="project" value="TreeGrafter"/>
</dbReference>
<dbReference type="Proteomes" id="UP000192247">
    <property type="component" value="Unassembled WGS sequence"/>
</dbReference>
<dbReference type="STRING" id="418985.A0A1V9XUA5"/>
<evidence type="ECO:0000256" key="1">
    <source>
        <dbReference type="PROSITE-ProRule" id="PRU00708"/>
    </source>
</evidence>
<dbReference type="InParanoid" id="A0A1V9XUA5"/>
<sequence length="1233" mass="139415">MRRPYLRFDPKSLGDAMVEMDLQIRRKHRVNLTVVNRAIKLAQEKGHLTSSQVAHLLRTTGVVLRQLPPASRGALTKLVWNLAELQTLDISHYNALLQAYLENETPFNPQMFLGNMRNAGIVPNRVTYQRFIQRYCEMGNIAGATELLEILRNEQRPLSEQVFNAFVKGHLRNDNDRAVTQLMQAMRDAGVGPTSETYTVLACGLIENGRRDEALQAIKGRSLSDAQVLRVAIAFALKDDLDSVRATVDTMPMRIFYVRDAVNACFDMTSLGKADAARIVFSKLQSTSRKPGSGKFLIAQMVRSNLPVIQVKQLCQDLKDAGVNDAGLMHAVQTALRFADRQVALDYVRLLPETGYALRKHFFFPILCKTTNEAEVYDTLRAMTSMRAEMSIDTLVHFVLPRLICSEPEKVVERLLEAGCKFELCLDSLASHLLLHGEVKKCWRMLEAYRYEPSARLAYLVGRAVTSENVELCVRLLKKLVDYWSEHGERPRCADPVGDFLDAVPDKILGLVVAAVELEEMPISSELHDEVCRRFGSVKTSLTGAEENKKFAASTEGRKAAVQQLEDQLAKLERSKMDARDVTHELLRAYCEVRAIEQADQLLRRLDGKKLPPSVLTSCIDLNVYKGDLEAALDFYQEGLELDNFFIEDRRLVKLAALAVRNHRIAEAKEILDRHEFDEVTGGNQITALRLVNATADRYSPEEVLHMVDNYVQKFAFISRPVLTNVMNAVLNTGDIDASMRAFKNIAERYKVITMKESLSRMLISADRQAELDEVTAIATNIEGSANADIDLVSYYVGCGQIEKARRHAYPGLASRTQSKVEAICEMFIDRGLIESLEAFLKLLEEFSYDKRRLYHLLVRGYCNADKVDKALDVWTKAQEHNVVLFGRTLRYLARFLRRKGREVPFVTPAEPASTSEDAGDVLQQFQHALDSCAIDDAVELYRRAMLAGQPPSTMVRCNFIVALVEDGQLDVALETLKDALRKAKQDPSSRVPHRRAVRLLLRHMASRGMVDEIESLRPMVDFELKKFYSYTNSLCLAYLNAGRVTEYLDILDGLPITADLGYFWVNIALESDPSHFGRILQNAKRFALDGENYTLLKVLWEWLFRRGEYARAQEVLVEFPEMLHRKHGLSSVIRRIRETADEVMSKQLLTALKSAHVDQPYAIALSAHLDILLAKGRVDEAFDCLRMAHAEGFDLGRCSNGTLQNLRNEQLRRGEPAEFELPFPKNVVDAQC</sequence>
<dbReference type="InterPro" id="IPR011990">
    <property type="entry name" value="TPR-like_helical_dom_sf"/>
</dbReference>
<keyword evidence="2" id="KW-0175">Coiled coil</keyword>
<accession>A0A1V9XUA5</accession>
<proteinExistence type="predicted"/>
<comment type="caution">
    <text evidence="3">The sequence shown here is derived from an EMBL/GenBank/DDBJ whole genome shotgun (WGS) entry which is preliminary data.</text>
</comment>
<evidence type="ECO:0008006" key="5">
    <source>
        <dbReference type="Google" id="ProtNLM"/>
    </source>
</evidence>
<reference evidence="3 4" key="1">
    <citation type="journal article" date="2017" name="Gigascience">
        <title>Draft genome of the honey bee ectoparasitic mite, Tropilaelaps mercedesae, is shaped by the parasitic life history.</title>
        <authorList>
            <person name="Dong X."/>
            <person name="Armstrong S.D."/>
            <person name="Xia D."/>
            <person name="Makepeace B.L."/>
            <person name="Darby A.C."/>
            <person name="Kadowaki T."/>
        </authorList>
    </citation>
    <scope>NUCLEOTIDE SEQUENCE [LARGE SCALE GENOMIC DNA]</scope>
    <source>
        <strain evidence="3">Wuxi-XJTLU</strain>
    </source>
</reference>
<dbReference type="NCBIfam" id="TIGR00756">
    <property type="entry name" value="PPR"/>
    <property type="match status" value="1"/>
</dbReference>
<feature type="repeat" description="PPR" evidence="1">
    <location>
        <begin position="851"/>
        <end position="885"/>
    </location>
</feature>
<dbReference type="Pfam" id="PF13812">
    <property type="entry name" value="PPR_3"/>
    <property type="match status" value="1"/>
</dbReference>
<dbReference type="OrthoDB" id="185373at2759"/>
<dbReference type="InterPro" id="IPR033490">
    <property type="entry name" value="LRP130"/>
</dbReference>
<organism evidence="3 4">
    <name type="scientific">Tropilaelaps mercedesae</name>
    <dbReference type="NCBI Taxonomy" id="418985"/>
    <lineage>
        <taxon>Eukaryota</taxon>
        <taxon>Metazoa</taxon>
        <taxon>Ecdysozoa</taxon>
        <taxon>Arthropoda</taxon>
        <taxon>Chelicerata</taxon>
        <taxon>Arachnida</taxon>
        <taxon>Acari</taxon>
        <taxon>Parasitiformes</taxon>
        <taxon>Mesostigmata</taxon>
        <taxon>Gamasina</taxon>
        <taxon>Dermanyssoidea</taxon>
        <taxon>Laelapidae</taxon>
        <taxon>Tropilaelaps</taxon>
    </lineage>
</organism>